<dbReference type="RefSeq" id="WP_130287202.1">
    <property type="nucleotide sequence ID" value="NZ_SGXE01000003.1"/>
</dbReference>
<protein>
    <submittedName>
        <fullName evidence="2">RES domain-containing protein</fullName>
    </submittedName>
</protein>
<reference evidence="2 3" key="1">
    <citation type="submission" date="2019-02" db="EMBL/GenBank/DDBJ databases">
        <title>Genomic Encyclopedia of Type Strains, Phase IV (KMG-IV): sequencing the most valuable type-strain genomes for metagenomic binning, comparative biology and taxonomic classification.</title>
        <authorList>
            <person name="Goeker M."/>
        </authorList>
    </citation>
    <scope>NUCLEOTIDE SEQUENCE [LARGE SCALE GENOMIC DNA]</scope>
    <source>
        <strain evidence="2 3">DSM 17196</strain>
    </source>
</reference>
<evidence type="ECO:0000313" key="3">
    <source>
        <dbReference type="Proteomes" id="UP000292262"/>
    </source>
</evidence>
<organism evidence="2 3">
    <name type="scientific">Aquimarina brevivitae</name>
    <dbReference type="NCBI Taxonomy" id="323412"/>
    <lineage>
        <taxon>Bacteria</taxon>
        <taxon>Pseudomonadati</taxon>
        <taxon>Bacteroidota</taxon>
        <taxon>Flavobacteriia</taxon>
        <taxon>Flavobacteriales</taxon>
        <taxon>Flavobacteriaceae</taxon>
        <taxon>Aquimarina</taxon>
    </lineage>
</organism>
<dbReference type="SMART" id="SM00953">
    <property type="entry name" value="RES"/>
    <property type="match status" value="1"/>
</dbReference>
<sequence length="151" mass="16791">MLLYRISKQKYISDLSGIGAKTVGGRWNPKGLSVLYTSTTIALATLEVLAHIPIAYFPNNMALATISVPDELITTIDIEKLPKDWHKVPGPIALHKIVTKWVEEDTSLGLRVPSTIVPQEYNVILNPLSSKYSALELLKTEVFSFDSRILK</sequence>
<evidence type="ECO:0000259" key="1">
    <source>
        <dbReference type="SMART" id="SM00953"/>
    </source>
</evidence>
<dbReference type="AlphaFoldDB" id="A0A4Q7NYL8"/>
<keyword evidence="3" id="KW-1185">Reference proteome</keyword>
<evidence type="ECO:0000313" key="2">
    <source>
        <dbReference type="EMBL" id="RZS92523.1"/>
    </source>
</evidence>
<dbReference type="OrthoDB" id="9789501at2"/>
<dbReference type="Pfam" id="PF08808">
    <property type="entry name" value="RES"/>
    <property type="match status" value="1"/>
</dbReference>
<feature type="domain" description="RES" evidence="1">
    <location>
        <begin position="14"/>
        <end position="141"/>
    </location>
</feature>
<gene>
    <name evidence="2" type="ORF">EV197_2661</name>
</gene>
<dbReference type="EMBL" id="SGXE01000003">
    <property type="protein sequence ID" value="RZS92523.1"/>
    <property type="molecule type" value="Genomic_DNA"/>
</dbReference>
<accession>A0A4Q7NYL8</accession>
<name>A0A4Q7NYL8_9FLAO</name>
<dbReference type="InterPro" id="IPR014914">
    <property type="entry name" value="RES_dom"/>
</dbReference>
<comment type="caution">
    <text evidence="2">The sequence shown here is derived from an EMBL/GenBank/DDBJ whole genome shotgun (WGS) entry which is preliminary data.</text>
</comment>
<dbReference type="Proteomes" id="UP000292262">
    <property type="component" value="Unassembled WGS sequence"/>
</dbReference>
<proteinExistence type="predicted"/>